<evidence type="ECO:0000313" key="3">
    <source>
        <dbReference type="Proteomes" id="UP000255423"/>
    </source>
</evidence>
<dbReference type="Proteomes" id="UP000255423">
    <property type="component" value="Unassembled WGS sequence"/>
</dbReference>
<evidence type="ECO:0000313" key="2">
    <source>
        <dbReference type="EMBL" id="SUQ25962.1"/>
    </source>
</evidence>
<dbReference type="AlphaFoldDB" id="A0A380S7X8"/>
<dbReference type="EMBL" id="UHJL01000005">
    <property type="protein sequence ID" value="SUQ25962.1"/>
    <property type="molecule type" value="Genomic_DNA"/>
</dbReference>
<name>A0A380S7X8_FIBSU</name>
<evidence type="ECO:0000256" key="1">
    <source>
        <dbReference type="SAM" id="SignalP"/>
    </source>
</evidence>
<organism evidence="2 3">
    <name type="scientific">Fibrobacter succinogenes</name>
    <name type="common">Bacteroides succinogenes</name>
    <dbReference type="NCBI Taxonomy" id="833"/>
    <lineage>
        <taxon>Bacteria</taxon>
        <taxon>Pseudomonadati</taxon>
        <taxon>Fibrobacterota</taxon>
        <taxon>Fibrobacteria</taxon>
        <taxon>Fibrobacterales</taxon>
        <taxon>Fibrobacteraceae</taxon>
        <taxon>Fibrobacter</taxon>
    </lineage>
</organism>
<proteinExistence type="predicted"/>
<sequence>MIKKSLLPGLLSLTLFACYSPDPFVADYSENSGSGSEETAIGKLFPVDGDENNAQQTCNPSVSQDTVNFPASMLWLNFTKLKVNKHDAGYSVTDVRQHDRLTVSDTANNVKWYLMIDEDKGECQFQDPEWSTHADYIVALRGKRFDSNQSCGDALDFGIFAVRTSDKKKFWFKEEGIIEEATPHVWVDPAVKSEGDGDNSSVESFFGTKNVRLTYIEGDKNPQRKIVFVDYANGAKSIRLKKPAGREDWNIDSPLISPNGNFVVYNMKDGESTWEAYIQELSENSKAIKIERTKDMMSEPAQPHWFAYNGRLFVLWTDFPANTSKMQNKVKLLESSVQDGSAGRTLMREIRLTAGAPSDVAVEWVGDNRVVTTVPMMGGRSPDGKFLATGTDYAYLLKLP</sequence>
<feature type="chain" id="PRO_5016929106" description="Lipoprotein" evidence="1">
    <location>
        <begin position="20"/>
        <end position="400"/>
    </location>
</feature>
<feature type="signal peptide" evidence="1">
    <location>
        <begin position="1"/>
        <end position="19"/>
    </location>
</feature>
<dbReference type="SUPFAM" id="SSF82171">
    <property type="entry name" value="DPP6 N-terminal domain-like"/>
    <property type="match status" value="1"/>
</dbReference>
<dbReference type="RefSeq" id="WP_109573576.1">
    <property type="nucleotide sequence ID" value="NZ_UHJL01000005.1"/>
</dbReference>
<evidence type="ECO:0008006" key="4">
    <source>
        <dbReference type="Google" id="ProtNLM"/>
    </source>
</evidence>
<protein>
    <recommendedName>
        <fullName evidence="4">Lipoprotein</fullName>
    </recommendedName>
</protein>
<gene>
    <name evidence="2" type="ORF">SAMN05661053_2766</name>
</gene>
<keyword evidence="1" id="KW-0732">Signal</keyword>
<dbReference type="PROSITE" id="PS51257">
    <property type="entry name" value="PROKAR_LIPOPROTEIN"/>
    <property type="match status" value="1"/>
</dbReference>
<accession>A0A380S7X8</accession>
<reference evidence="2 3" key="1">
    <citation type="submission" date="2017-08" db="EMBL/GenBank/DDBJ databases">
        <authorList>
            <person name="de Groot N.N."/>
        </authorList>
    </citation>
    <scope>NUCLEOTIDE SEQUENCE [LARGE SCALE GENOMIC DNA]</scope>
    <source>
        <strain evidence="2 3">HM2</strain>
    </source>
</reference>